<evidence type="ECO:0000313" key="3">
    <source>
        <dbReference type="Proteomes" id="UP001159641"/>
    </source>
</evidence>
<feature type="compositionally biased region" description="Pro residues" evidence="1">
    <location>
        <begin position="184"/>
        <end position="193"/>
    </location>
</feature>
<accession>A0AB34GUN3</accession>
<reference evidence="2 3" key="1">
    <citation type="submission" date="2022-11" db="EMBL/GenBank/DDBJ databases">
        <title>Whole genome sequence of Eschrichtius robustus ER-17-0199.</title>
        <authorList>
            <person name="Bruniche-Olsen A."/>
            <person name="Black A.N."/>
            <person name="Fields C.J."/>
            <person name="Walden K."/>
            <person name="Dewoody J.A."/>
        </authorList>
    </citation>
    <scope>NUCLEOTIDE SEQUENCE [LARGE SCALE GENOMIC DNA]</scope>
    <source>
        <strain evidence="2">ER-17-0199</strain>
        <tissue evidence="2">Blubber</tissue>
    </source>
</reference>
<keyword evidence="3" id="KW-1185">Reference proteome</keyword>
<gene>
    <name evidence="2" type="ORF">J1605_010382</name>
</gene>
<feature type="region of interest" description="Disordered" evidence="1">
    <location>
        <begin position="121"/>
        <end position="223"/>
    </location>
</feature>
<name>A0AB34GUN3_ESCRO</name>
<evidence type="ECO:0000313" key="2">
    <source>
        <dbReference type="EMBL" id="KAJ8782190.1"/>
    </source>
</evidence>
<comment type="caution">
    <text evidence="2">The sequence shown here is derived from an EMBL/GenBank/DDBJ whole genome shotgun (WGS) entry which is preliminary data.</text>
</comment>
<dbReference type="Proteomes" id="UP001159641">
    <property type="component" value="Unassembled WGS sequence"/>
</dbReference>
<sequence length="223" mass="23684">MAVGWGVLPGLLAAGAGASRLLLLLVAGRRAAGPGIPFPNNRTYHLRLTKQLRRERALRAPLDSGVVSERLPSIAVIWVLPVCHWHQACTTCPTGPSPPLSTFHLLAIRGPSGIPVSPRARGRLRAGHQPPPEVRPCSHTKAALEAPPAAERSAWQPGSWRLPPPLQVPSEGPGMKGLRGVRPASPPGGPARPAPLQGRLGSLEVLRTFPQEPETLYASPHQP</sequence>
<dbReference type="AlphaFoldDB" id="A0AB34GUN3"/>
<proteinExistence type="predicted"/>
<protein>
    <submittedName>
        <fullName evidence="2">Uncharacterized protein</fullName>
    </submittedName>
</protein>
<evidence type="ECO:0000256" key="1">
    <source>
        <dbReference type="SAM" id="MobiDB-lite"/>
    </source>
</evidence>
<organism evidence="2 3">
    <name type="scientific">Eschrichtius robustus</name>
    <name type="common">California gray whale</name>
    <name type="synonym">Eschrichtius gibbosus</name>
    <dbReference type="NCBI Taxonomy" id="9764"/>
    <lineage>
        <taxon>Eukaryota</taxon>
        <taxon>Metazoa</taxon>
        <taxon>Chordata</taxon>
        <taxon>Craniata</taxon>
        <taxon>Vertebrata</taxon>
        <taxon>Euteleostomi</taxon>
        <taxon>Mammalia</taxon>
        <taxon>Eutheria</taxon>
        <taxon>Laurasiatheria</taxon>
        <taxon>Artiodactyla</taxon>
        <taxon>Whippomorpha</taxon>
        <taxon>Cetacea</taxon>
        <taxon>Mysticeti</taxon>
        <taxon>Eschrichtiidae</taxon>
        <taxon>Eschrichtius</taxon>
    </lineage>
</organism>
<dbReference type="EMBL" id="JAIQCJ010002123">
    <property type="protein sequence ID" value="KAJ8782190.1"/>
    <property type="molecule type" value="Genomic_DNA"/>
</dbReference>